<accession>A0A067K245</accession>
<dbReference type="PANTHER" id="PTHR33021">
    <property type="entry name" value="BLUE COPPER PROTEIN"/>
    <property type="match status" value="1"/>
</dbReference>
<keyword evidence="7" id="KW-1185">Reference proteome</keyword>
<dbReference type="Proteomes" id="UP000027138">
    <property type="component" value="Unassembled WGS sequence"/>
</dbReference>
<keyword evidence="1" id="KW-1015">Disulfide bond</keyword>
<proteinExistence type="predicted"/>
<name>A0A067K245_JATCU</name>
<evidence type="ECO:0000313" key="7">
    <source>
        <dbReference type="Proteomes" id="UP000027138"/>
    </source>
</evidence>
<gene>
    <name evidence="6" type="ORF">JCGZ_17053</name>
</gene>
<feature type="domain" description="Phytocyanin" evidence="5">
    <location>
        <begin position="25"/>
        <end position="126"/>
    </location>
</feature>
<dbReference type="STRING" id="180498.A0A067K245"/>
<evidence type="ECO:0000256" key="2">
    <source>
        <dbReference type="ARBA" id="ARBA00023180"/>
    </source>
</evidence>
<dbReference type="Pfam" id="PF02298">
    <property type="entry name" value="Cu_bind_like"/>
    <property type="match status" value="1"/>
</dbReference>
<dbReference type="SUPFAM" id="SSF49503">
    <property type="entry name" value="Cupredoxins"/>
    <property type="match status" value="1"/>
</dbReference>
<dbReference type="OrthoDB" id="2015260at2759"/>
<evidence type="ECO:0000256" key="1">
    <source>
        <dbReference type="ARBA" id="ARBA00023157"/>
    </source>
</evidence>
<protein>
    <recommendedName>
        <fullName evidence="5">Phytocyanin domain-containing protein</fullName>
    </recommendedName>
</protein>
<dbReference type="AlphaFoldDB" id="A0A067K245"/>
<dbReference type="InterPro" id="IPR003245">
    <property type="entry name" value="Phytocyanin_dom"/>
</dbReference>
<evidence type="ECO:0000256" key="4">
    <source>
        <dbReference type="SAM" id="SignalP"/>
    </source>
</evidence>
<dbReference type="InterPro" id="IPR008972">
    <property type="entry name" value="Cupredoxin"/>
</dbReference>
<evidence type="ECO:0000259" key="5">
    <source>
        <dbReference type="PROSITE" id="PS51485"/>
    </source>
</evidence>
<keyword evidence="3" id="KW-1133">Transmembrane helix</keyword>
<reference evidence="6 7" key="1">
    <citation type="journal article" date="2014" name="PLoS ONE">
        <title>Global Analysis of Gene Expression Profiles in Physic Nut (Jatropha curcas L.) Seedlings Exposed to Salt Stress.</title>
        <authorList>
            <person name="Zhang L."/>
            <person name="Zhang C."/>
            <person name="Wu P."/>
            <person name="Chen Y."/>
            <person name="Li M."/>
            <person name="Jiang H."/>
            <person name="Wu G."/>
        </authorList>
    </citation>
    <scope>NUCLEOTIDE SEQUENCE [LARGE SCALE GENOMIC DNA]</scope>
    <source>
        <strain evidence="7">cv. GZQX0401</strain>
        <tissue evidence="6">Young leaves</tissue>
    </source>
</reference>
<evidence type="ECO:0000256" key="3">
    <source>
        <dbReference type="SAM" id="Phobius"/>
    </source>
</evidence>
<keyword evidence="3" id="KW-0812">Transmembrane</keyword>
<feature type="chain" id="PRO_5001643350" description="Phytocyanin domain-containing protein" evidence="4">
    <location>
        <begin position="24"/>
        <end position="155"/>
    </location>
</feature>
<keyword evidence="4" id="KW-0732">Signal</keyword>
<dbReference type="KEGG" id="jcu:105641313"/>
<keyword evidence="2" id="KW-0325">Glycoprotein</keyword>
<dbReference type="InterPro" id="IPR039391">
    <property type="entry name" value="Phytocyanin-like"/>
</dbReference>
<organism evidence="6 7">
    <name type="scientific">Jatropha curcas</name>
    <name type="common">Barbados nut</name>
    <dbReference type="NCBI Taxonomy" id="180498"/>
    <lineage>
        <taxon>Eukaryota</taxon>
        <taxon>Viridiplantae</taxon>
        <taxon>Streptophyta</taxon>
        <taxon>Embryophyta</taxon>
        <taxon>Tracheophyta</taxon>
        <taxon>Spermatophyta</taxon>
        <taxon>Magnoliopsida</taxon>
        <taxon>eudicotyledons</taxon>
        <taxon>Gunneridae</taxon>
        <taxon>Pentapetalae</taxon>
        <taxon>rosids</taxon>
        <taxon>fabids</taxon>
        <taxon>Malpighiales</taxon>
        <taxon>Euphorbiaceae</taxon>
        <taxon>Crotonoideae</taxon>
        <taxon>Jatropheae</taxon>
        <taxon>Jatropha</taxon>
    </lineage>
</organism>
<dbReference type="PROSITE" id="PS51485">
    <property type="entry name" value="PHYTOCYANIN"/>
    <property type="match status" value="1"/>
</dbReference>
<dbReference type="PANTHER" id="PTHR33021:SF522">
    <property type="entry name" value="PHYTOCYANIN DOMAIN-CONTAINING PROTEIN"/>
    <property type="match status" value="1"/>
</dbReference>
<dbReference type="EMBL" id="KK914699">
    <property type="protein sequence ID" value="KDP30271.1"/>
    <property type="molecule type" value="Genomic_DNA"/>
</dbReference>
<dbReference type="GO" id="GO:0005886">
    <property type="term" value="C:plasma membrane"/>
    <property type="evidence" value="ECO:0007669"/>
    <property type="project" value="TreeGrafter"/>
</dbReference>
<dbReference type="FunFam" id="2.60.40.420:FF:000034">
    <property type="entry name" value="Cupredoxin superfamily protein"/>
    <property type="match status" value="1"/>
</dbReference>
<dbReference type="GO" id="GO:0009055">
    <property type="term" value="F:electron transfer activity"/>
    <property type="evidence" value="ECO:0007669"/>
    <property type="project" value="InterPro"/>
</dbReference>
<keyword evidence="3" id="KW-0472">Membrane</keyword>
<evidence type="ECO:0000313" key="6">
    <source>
        <dbReference type="EMBL" id="KDP30271.1"/>
    </source>
</evidence>
<feature type="signal peptide" evidence="4">
    <location>
        <begin position="1"/>
        <end position="23"/>
    </location>
</feature>
<sequence>MGIRVDWIRYLIFSLALLETVTANTTYTVGDAMGWRVPTDTSFYDDWVANKTFLPGDELVFNWTSAHNVLEVTSKEEYDDCTKTNGIPNETSPVTVSLPKNNTRYFICTIGTHCSGGQKVTIKVGNGVSSNSANTALPSLLLFASVIIYLFSFSL</sequence>
<feature type="transmembrane region" description="Helical" evidence="3">
    <location>
        <begin position="136"/>
        <end position="153"/>
    </location>
</feature>
<dbReference type="Gene3D" id="2.60.40.420">
    <property type="entry name" value="Cupredoxins - blue copper proteins"/>
    <property type="match status" value="1"/>
</dbReference>